<dbReference type="PANTHER" id="PTHR11161:SF0">
    <property type="entry name" value="O-ACYLTRANSFERASE LIKE PROTEIN"/>
    <property type="match status" value="1"/>
</dbReference>
<evidence type="ECO:0000256" key="2">
    <source>
        <dbReference type="SAM" id="Phobius"/>
    </source>
</evidence>
<feature type="compositionally biased region" description="Acidic residues" evidence="1">
    <location>
        <begin position="871"/>
        <end position="880"/>
    </location>
</feature>
<evidence type="ECO:0000256" key="3">
    <source>
        <dbReference type="SAM" id="SignalP"/>
    </source>
</evidence>
<dbReference type="PANTHER" id="PTHR11161">
    <property type="entry name" value="O-ACYLTRANSFERASE"/>
    <property type="match status" value="1"/>
</dbReference>
<feature type="transmembrane region" description="Helical" evidence="2">
    <location>
        <begin position="437"/>
        <end position="456"/>
    </location>
</feature>
<evidence type="ECO:0000259" key="4">
    <source>
        <dbReference type="SMART" id="SM00703"/>
    </source>
</evidence>
<dbReference type="AlphaFoldDB" id="A0AAV6VPS8"/>
<dbReference type="InterPro" id="IPR052728">
    <property type="entry name" value="O2_lipid_transport_reg"/>
</dbReference>
<gene>
    <name evidence="5" type="ORF">JTE90_020933</name>
</gene>
<feature type="transmembrane region" description="Helical" evidence="2">
    <location>
        <begin position="583"/>
        <end position="600"/>
    </location>
</feature>
<feature type="compositionally biased region" description="Acidic residues" evidence="1">
    <location>
        <begin position="818"/>
        <end position="839"/>
    </location>
</feature>
<feature type="compositionally biased region" description="Polar residues" evidence="1">
    <location>
        <begin position="802"/>
        <end position="811"/>
    </location>
</feature>
<feature type="transmembrane region" description="Helical" evidence="2">
    <location>
        <begin position="397"/>
        <end position="417"/>
    </location>
</feature>
<sequence>MFRIFLFVCLFCACHVKTEDVQAEVLKKLSVLDQKWLQIHSRPEMAMVLQSPPFSYHTKGLLSNLNLDANVNESRVAVKPTANGVRSCSDDLVQILYEIESEWALKMIDSDGKPSSGILRGGTIWPGHFEECNSVRAPKDSEGHGGFSGKYCVTSWSLNLGKKFPKLPLTVGMCVPDSCSDEELKNAGKNLLERIPELAKNNSMITLKDVTCKVKERNLDIASIVYLVFVSCFVLLVISGSTISFLKRRNSQQATDSAEAETRVLNPDSPSVNYGTNEAANSNFVPPQIGFESASEKASLANSAELGIPTIEFPAKQKEDSVLKRMLMCFSVFENGEKILNTDVTDGQLLSVHGIRFLSLTWVILGHTYIMSINIIGNKLDVLKEMDTFAFQALLQSPLSVDSFFLLSGFLLSYLFIKEAVKKNGKINWIYFYVHRIWRLTPAYMVVVFFCLYVYKFMSAGPFWEDDHCEANQSTWWMYLLYLSNFIPIHQMCVGWSWYLANDMQFYLISPLFLYPLYKWPKFGFGILASILIATWTTTGILSYKYNLIPMFVGVTQAEDFDAYATKMWDSFDLIYDKPYCRIAPYIIGVILGFTLFKTNQRKNFLNWWQQLLGWSVAAFCSLSVVYGLYHVEMSRTTSLFYNSLCRSSFSIGLAWVIFACETGHGGFITKLLSWKFFIPLSRLTYCAYLTHPILIHSYYQAYQTALYFTELITVTNFMGFMTMAYGIAFVFSLTFESPLMNLEKLVLKSRSNLQIKNVWHCKTFSQNNQPNWQIFQTQKKKRSEEIYTIYHIYLDQEHQNESSTSSNVTPENVEHDDQGEEYATSDESTDYSDAESDYNQDSTKNFRLVRTLSDNIQYEEFQNTCTSNDIESDKEDETGIEGSKPRSKETCPDFNIDTTSIEKLVPETEEAGYGDAGTDGTENKSPSDKKVELIMQDPEAVWS</sequence>
<feature type="region of interest" description="Disordered" evidence="1">
    <location>
        <begin position="864"/>
        <end position="944"/>
    </location>
</feature>
<reference evidence="5 6" key="1">
    <citation type="journal article" date="2022" name="Nat. Ecol. Evol.">
        <title>A masculinizing supergene underlies an exaggerated male reproductive morph in a spider.</title>
        <authorList>
            <person name="Hendrickx F."/>
            <person name="De Corte Z."/>
            <person name="Sonet G."/>
            <person name="Van Belleghem S.M."/>
            <person name="Kostlbacher S."/>
            <person name="Vangestel C."/>
        </authorList>
    </citation>
    <scope>NUCLEOTIDE SEQUENCE [LARGE SCALE GENOMIC DNA]</scope>
    <source>
        <strain evidence="5">W744_W776</strain>
    </source>
</reference>
<dbReference type="Proteomes" id="UP000827092">
    <property type="component" value="Unassembled WGS sequence"/>
</dbReference>
<dbReference type="InterPro" id="IPR006621">
    <property type="entry name" value="Nose-resist-to-fluoxetine_N"/>
</dbReference>
<feature type="transmembrane region" description="Helical" evidence="2">
    <location>
        <begin position="612"/>
        <end position="630"/>
    </location>
</feature>
<dbReference type="Pfam" id="PF20146">
    <property type="entry name" value="NRF"/>
    <property type="match status" value="1"/>
</dbReference>
<dbReference type="GO" id="GO:0016747">
    <property type="term" value="F:acyltransferase activity, transferring groups other than amino-acyl groups"/>
    <property type="evidence" value="ECO:0007669"/>
    <property type="project" value="InterPro"/>
</dbReference>
<evidence type="ECO:0000313" key="5">
    <source>
        <dbReference type="EMBL" id="KAG8198110.1"/>
    </source>
</evidence>
<protein>
    <recommendedName>
        <fullName evidence="4">Nose resistant-to-fluoxetine protein N-terminal domain-containing protein</fullName>
    </recommendedName>
</protein>
<feature type="compositionally biased region" description="Basic and acidic residues" evidence="1">
    <location>
        <begin position="922"/>
        <end position="933"/>
    </location>
</feature>
<proteinExistence type="predicted"/>
<accession>A0AAV6VPS8</accession>
<feature type="domain" description="Nose resistant-to-fluoxetine protein N-terminal" evidence="4">
    <location>
        <begin position="85"/>
        <end position="214"/>
    </location>
</feature>
<feature type="transmembrane region" description="Helical" evidence="2">
    <location>
        <begin position="357"/>
        <end position="377"/>
    </location>
</feature>
<feature type="region of interest" description="Disordered" evidence="1">
    <location>
        <begin position="799"/>
        <end position="843"/>
    </location>
</feature>
<keyword evidence="6" id="KW-1185">Reference proteome</keyword>
<evidence type="ECO:0000313" key="6">
    <source>
        <dbReference type="Proteomes" id="UP000827092"/>
    </source>
</evidence>
<feature type="chain" id="PRO_5043641748" description="Nose resistant-to-fluoxetine protein N-terminal domain-containing protein" evidence="3">
    <location>
        <begin position="19"/>
        <end position="944"/>
    </location>
</feature>
<feature type="transmembrane region" description="Helical" evidence="2">
    <location>
        <begin position="522"/>
        <end position="544"/>
    </location>
</feature>
<keyword evidence="3" id="KW-0732">Signal</keyword>
<keyword evidence="2" id="KW-0812">Transmembrane</keyword>
<feature type="transmembrane region" description="Helical" evidence="2">
    <location>
        <begin position="476"/>
        <end position="501"/>
    </location>
</feature>
<dbReference type="InterPro" id="IPR002656">
    <property type="entry name" value="Acyl_transf_3_dom"/>
</dbReference>
<organism evidence="5 6">
    <name type="scientific">Oedothorax gibbosus</name>
    <dbReference type="NCBI Taxonomy" id="931172"/>
    <lineage>
        <taxon>Eukaryota</taxon>
        <taxon>Metazoa</taxon>
        <taxon>Ecdysozoa</taxon>
        <taxon>Arthropoda</taxon>
        <taxon>Chelicerata</taxon>
        <taxon>Arachnida</taxon>
        <taxon>Araneae</taxon>
        <taxon>Araneomorphae</taxon>
        <taxon>Entelegynae</taxon>
        <taxon>Araneoidea</taxon>
        <taxon>Linyphiidae</taxon>
        <taxon>Erigoninae</taxon>
        <taxon>Oedothorax</taxon>
    </lineage>
</organism>
<evidence type="ECO:0000256" key="1">
    <source>
        <dbReference type="SAM" id="MobiDB-lite"/>
    </source>
</evidence>
<feature type="signal peptide" evidence="3">
    <location>
        <begin position="1"/>
        <end position="18"/>
    </location>
</feature>
<name>A0AAV6VPS8_9ARAC</name>
<feature type="transmembrane region" description="Helical" evidence="2">
    <location>
        <begin position="224"/>
        <end position="246"/>
    </location>
</feature>
<feature type="transmembrane region" description="Helical" evidence="2">
    <location>
        <begin position="681"/>
        <end position="700"/>
    </location>
</feature>
<dbReference type="SMART" id="SM00703">
    <property type="entry name" value="NRF"/>
    <property type="match status" value="1"/>
</dbReference>
<feature type="transmembrane region" description="Helical" evidence="2">
    <location>
        <begin position="712"/>
        <end position="736"/>
    </location>
</feature>
<keyword evidence="2" id="KW-1133">Transmembrane helix</keyword>
<comment type="caution">
    <text evidence="5">The sequence shown here is derived from an EMBL/GenBank/DDBJ whole genome shotgun (WGS) entry which is preliminary data.</text>
</comment>
<keyword evidence="2" id="KW-0472">Membrane</keyword>
<dbReference type="EMBL" id="JAFNEN010000044">
    <property type="protein sequence ID" value="KAG8198110.1"/>
    <property type="molecule type" value="Genomic_DNA"/>
</dbReference>
<dbReference type="Pfam" id="PF01757">
    <property type="entry name" value="Acyl_transf_3"/>
    <property type="match status" value="1"/>
</dbReference>